<dbReference type="InterPro" id="IPR023631">
    <property type="entry name" value="Amidase_dom"/>
</dbReference>
<dbReference type="VEuPathDB" id="FungiDB:CC77DRAFT_1021111"/>
<dbReference type="Pfam" id="PF01425">
    <property type="entry name" value="Amidase"/>
    <property type="match status" value="1"/>
</dbReference>
<dbReference type="Proteomes" id="UP000291422">
    <property type="component" value="Unassembled WGS sequence"/>
</dbReference>
<dbReference type="PANTHER" id="PTHR42678:SF34">
    <property type="entry name" value="OS04G0183300 PROTEIN"/>
    <property type="match status" value="1"/>
</dbReference>
<accession>A0A4Q4NP14</accession>
<gene>
    <name evidence="2" type="ORF">AA0117_g4049</name>
</gene>
<dbReference type="SUPFAM" id="SSF75304">
    <property type="entry name" value="Amidase signature (AS) enzymes"/>
    <property type="match status" value="1"/>
</dbReference>
<name>A0A4Q4NP14_ALTAL</name>
<evidence type="ECO:0000313" key="2">
    <source>
        <dbReference type="EMBL" id="RYN79145.1"/>
    </source>
</evidence>
<sequence length="114" mass="11595">MNNTAGSYALVGAKVSADSTVAKRLREAGAIILGKTNPSEWGSFRIFNSSNGWSAYGGQTYGPFYPHQDPSGSSSGSAVAASLGLATITLGAETCGSIIDPASYNNVVGMKPST</sequence>
<organism evidence="2 3">
    <name type="scientific">Alternaria alternata</name>
    <name type="common">Alternaria rot fungus</name>
    <name type="synonym">Torula alternata</name>
    <dbReference type="NCBI Taxonomy" id="5599"/>
    <lineage>
        <taxon>Eukaryota</taxon>
        <taxon>Fungi</taxon>
        <taxon>Dikarya</taxon>
        <taxon>Ascomycota</taxon>
        <taxon>Pezizomycotina</taxon>
        <taxon>Dothideomycetes</taxon>
        <taxon>Pleosporomycetidae</taxon>
        <taxon>Pleosporales</taxon>
        <taxon>Pleosporineae</taxon>
        <taxon>Pleosporaceae</taxon>
        <taxon>Alternaria</taxon>
        <taxon>Alternaria sect. Alternaria</taxon>
        <taxon>Alternaria alternata complex</taxon>
    </lineage>
</organism>
<dbReference type="PANTHER" id="PTHR42678">
    <property type="entry name" value="AMIDASE"/>
    <property type="match status" value="1"/>
</dbReference>
<dbReference type="AlphaFoldDB" id="A0A4Q4NP14"/>
<evidence type="ECO:0000259" key="1">
    <source>
        <dbReference type="Pfam" id="PF01425"/>
    </source>
</evidence>
<comment type="caution">
    <text evidence="2">The sequence shown here is derived from an EMBL/GenBank/DDBJ whole genome shotgun (WGS) entry which is preliminary data.</text>
</comment>
<evidence type="ECO:0000313" key="3">
    <source>
        <dbReference type="Proteomes" id="UP000291422"/>
    </source>
</evidence>
<protein>
    <recommendedName>
        <fullName evidence="1">Amidase domain-containing protein</fullName>
    </recommendedName>
</protein>
<dbReference type="Gene3D" id="3.90.1300.10">
    <property type="entry name" value="Amidase signature (AS) domain"/>
    <property type="match status" value="1"/>
</dbReference>
<reference evidence="3" key="1">
    <citation type="journal article" date="2019" name="bioRxiv">
        <title>Genomics, evolutionary history and diagnostics of the Alternaria alternata species group including apple and Asian pear pathotypes.</title>
        <authorList>
            <person name="Armitage A.D."/>
            <person name="Cockerton H.M."/>
            <person name="Sreenivasaprasad S."/>
            <person name="Woodhall J.W."/>
            <person name="Lane C.R."/>
            <person name="Harrison R.J."/>
            <person name="Clarkson J.P."/>
        </authorList>
    </citation>
    <scope>NUCLEOTIDE SEQUENCE [LARGE SCALE GENOMIC DNA]</scope>
    <source>
        <strain evidence="3">FERA 1177</strain>
    </source>
</reference>
<proteinExistence type="predicted"/>
<dbReference type="InterPro" id="IPR036928">
    <property type="entry name" value="AS_sf"/>
</dbReference>
<feature type="domain" description="Amidase" evidence="1">
    <location>
        <begin position="1"/>
        <end position="113"/>
    </location>
</feature>
<dbReference type="EMBL" id="PDXD01000006">
    <property type="protein sequence ID" value="RYN79145.1"/>
    <property type="molecule type" value="Genomic_DNA"/>
</dbReference>